<protein>
    <submittedName>
        <fullName evidence="2">Uncharacterized protein</fullName>
    </submittedName>
</protein>
<feature type="signal peptide" evidence="1">
    <location>
        <begin position="1"/>
        <end position="23"/>
    </location>
</feature>
<evidence type="ECO:0000313" key="3">
    <source>
        <dbReference type="Proteomes" id="UP000823921"/>
    </source>
</evidence>
<reference evidence="2" key="1">
    <citation type="journal article" date="2021" name="PeerJ">
        <title>Extensive microbial diversity within the chicken gut microbiome revealed by metagenomics and culture.</title>
        <authorList>
            <person name="Gilroy R."/>
            <person name="Ravi A."/>
            <person name="Getino M."/>
            <person name="Pursley I."/>
            <person name="Horton D.L."/>
            <person name="Alikhan N.F."/>
            <person name="Baker D."/>
            <person name="Gharbi K."/>
            <person name="Hall N."/>
            <person name="Watson M."/>
            <person name="Adriaenssens E.M."/>
            <person name="Foster-Nyarko E."/>
            <person name="Jarju S."/>
            <person name="Secka A."/>
            <person name="Antonio M."/>
            <person name="Oren A."/>
            <person name="Chaudhuri R.R."/>
            <person name="La Ragione R."/>
            <person name="Hildebrand F."/>
            <person name="Pallen M.J."/>
        </authorList>
    </citation>
    <scope>NUCLEOTIDE SEQUENCE</scope>
    <source>
        <strain evidence="2">CHK192-8294</strain>
    </source>
</reference>
<gene>
    <name evidence="2" type="ORF">H9712_06005</name>
</gene>
<dbReference type="Proteomes" id="UP000823921">
    <property type="component" value="Unassembled WGS sequence"/>
</dbReference>
<proteinExistence type="predicted"/>
<feature type="chain" id="PRO_5039565577" evidence="1">
    <location>
        <begin position="24"/>
        <end position="237"/>
    </location>
</feature>
<sequence>MKKPLTILLILAICFSHSFGLYAIAVDSVELSDLNEPVLDDAFLSSSEISKEGGNIIIRRENEEVSLNSQSNVSSGSIETVILVPGNGFSASDIMGNINGILLASPEGQKSESDFDSTLSAKIYTTIYYKRKVENGKNYVLLTKVSGGITSIDSAVTVVSQYLIYGCIDREATQKITQNPSGFQWSYSIPSTWKYVCEDEPLTTVGAYYEIEMRRGSPSTWTYGISNMLLNNMQPFP</sequence>
<keyword evidence="1" id="KW-0732">Signal</keyword>
<evidence type="ECO:0000313" key="2">
    <source>
        <dbReference type="EMBL" id="HJB80519.1"/>
    </source>
</evidence>
<dbReference type="EMBL" id="DWXO01000059">
    <property type="protein sequence ID" value="HJB80519.1"/>
    <property type="molecule type" value="Genomic_DNA"/>
</dbReference>
<reference evidence="2" key="2">
    <citation type="submission" date="2021-04" db="EMBL/GenBank/DDBJ databases">
        <authorList>
            <person name="Gilroy R."/>
        </authorList>
    </citation>
    <scope>NUCLEOTIDE SEQUENCE</scope>
    <source>
        <strain evidence="2">CHK192-8294</strain>
    </source>
</reference>
<accession>A0A9D2MN06</accession>
<evidence type="ECO:0000256" key="1">
    <source>
        <dbReference type="SAM" id="SignalP"/>
    </source>
</evidence>
<name>A0A9D2MN06_9FIRM</name>
<dbReference type="AlphaFoldDB" id="A0A9D2MN06"/>
<comment type="caution">
    <text evidence="2">The sequence shown here is derived from an EMBL/GenBank/DDBJ whole genome shotgun (WGS) entry which is preliminary data.</text>
</comment>
<organism evidence="2 3">
    <name type="scientific">Candidatus Flavonifractor intestinigallinarum</name>
    <dbReference type="NCBI Taxonomy" id="2838586"/>
    <lineage>
        <taxon>Bacteria</taxon>
        <taxon>Bacillati</taxon>
        <taxon>Bacillota</taxon>
        <taxon>Clostridia</taxon>
        <taxon>Eubacteriales</taxon>
        <taxon>Oscillospiraceae</taxon>
        <taxon>Flavonifractor</taxon>
    </lineage>
</organism>